<evidence type="ECO:0000256" key="1">
    <source>
        <dbReference type="ARBA" id="ARBA00004162"/>
    </source>
</evidence>
<evidence type="ECO:0000313" key="12">
    <source>
        <dbReference type="Proteomes" id="UP000017131"/>
    </source>
</evidence>
<comment type="function">
    <text evidence="10">Required for transformation and DNA binding.</text>
</comment>
<protein>
    <recommendedName>
        <fullName evidence="10">ComG operon protein 3</fullName>
    </recommendedName>
</protein>
<evidence type="ECO:0000256" key="7">
    <source>
        <dbReference type="ARBA" id="ARBA00023136"/>
    </source>
</evidence>
<dbReference type="PIRSF" id="PIRSF029928">
    <property type="entry name" value="Late_competence_ComGC"/>
    <property type="match status" value="1"/>
</dbReference>
<dbReference type="SUPFAM" id="SSF54523">
    <property type="entry name" value="Pili subunits"/>
    <property type="match status" value="1"/>
</dbReference>
<keyword evidence="7 10" id="KW-0472">Membrane</keyword>
<keyword evidence="10" id="KW-0813">Transport</keyword>
<feature type="transmembrane region" description="Helical" evidence="10">
    <location>
        <begin position="12"/>
        <end position="36"/>
    </location>
</feature>
<comment type="subunit">
    <text evidence="10">Homodimer.</text>
</comment>
<name>A0ABP2YWG1_STASI</name>
<dbReference type="RefSeq" id="WP_002481038.1">
    <property type="nucleotide sequence ID" value="NZ_AXDY01000003.1"/>
</dbReference>
<comment type="subcellular location">
    <subcellularLocation>
        <location evidence="1">Cell membrane</location>
        <topology evidence="1">Single-pass membrane protein</topology>
    </subcellularLocation>
    <subcellularLocation>
        <location evidence="2">Cell surface</location>
    </subcellularLocation>
</comment>
<dbReference type="InterPro" id="IPR045584">
    <property type="entry name" value="Pilin-like"/>
</dbReference>
<evidence type="ECO:0000256" key="2">
    <source>
        <dbReference type="ARBA" id="ARBA00004241"/>
    </source>
</evidence>
<dbReference type="Proteomes" id="UP000017131">
    <property type="component" value="Unassembled WGS sequence"/>
</dbReference>
<reference evidence="11 12" key="1">
    <citation type="journal article" date="2013" name="Genome Announc.">
        <title>Draft Genome Sequence of Staphylococcus simulans UMC-CNS-990, Isolated from a Case of Chronic Bovine Mastitis.</title>
        <authorList>
            <person name="Calcutt M.J."/>
            <person name="Foecking M.F."/>
            <person name="Hsieh H.Y."/>
            <person name="Perry J."/>
            <person name="Stewart G.C."/>
            <person name="Middleton J.R."/>
        </authorList>
    </citation>
    <scope>NUCLEOTIDE SEQUENCE [LARGE SCALE GENOMIC DNA]</scope>
    <source>
        <strain evidence="11 12">UMC-CNS-990</strain>
    </source>
</reference>
<comment type="caution">
    <text evidence="11">The sequence shown here is derived from an EMBL/GenBank/DDBJ whole genome shotgun (WGS) entry which is preliminary data.</text>
</comment>
<keyword evidence="12" id="KW-1185">Reference proteome</keyword>
<evidence type="ECO:0000256" key="6">
    <source>
        <dbReference type="ARBA" id="ARBA00022989"/>
    </source>
</evidence>
<keyword evidence="6 10" id="KW-1133">Transmembrane helix</keyword>
<gene>
    <name evidence="11" type="ORF">SSIM_03645</name>
</gene>
<sequence length="109" mass="12084">MKNLVKNLKHKYLRAFTLLEMLLVLLVISVLLILIIPNIAKQSKHVQDTGCEAQQKMVNSQIEAFTLNKNRAPSSIDELVSEGFLKEGQKTCKSGKTITISDGEATVSQ</sequence>
<comment type="similarity">
    <text evidence="9 10">Belongs to the ComGC family.</text>
</comment>
<keyword evidence="4" id="KW-0488">Methylation</keyword>
<dbReference type="EMBL" id="AXDY01000003">
    <property type="protein sequence ID" value="ERS93915.1"/>
    <property type="molecule type" value="Genomic_DNA"/>
</dbReference>
<evidence type="ECO:0000256" key="10">
    <source>
        <dbReference type="PIRNR" id="PIRNR029928"/>
    </source>
</evidence>
<dbReference type="NCBIfam" id="TIGR02532">
    <property type="entry name" value="IV_pilin_GFxxxE"/>
    <property type="match status" value="1"/>
</dbReference>
<dbReference type="NCBIfam" id="NF040999">
    <property type="entry name" value="pilin_ComGC"/>
    <property type="match status" value="1"/>
</dbReference>
<dbReference type="InterPro" id="IPR012902">
    <property type="entry name" value="N_methyl_site"/>
</dbReference>
<dbReference type="InterPro" id="IPR016940">
    <property type="entry name" value="ComGC"/>
</dbReference>
<evidence type="ECO:0000256" key="9">
    <source>
        <dbReference type="ARBA" id="ARBA00043982"/>
    </source>
</evidence>
<organism evidence="11 12">
    <name type="scientific">Staphylococcus simulans UMC-CNS-990</name>
    <dbReference type="NCBI Taxonomy" id="1405498"/>
    <lineage>
        <taxon>Bacteria</taxon>
        <taxon>Bacillati</taxon>
        <taxon>Bacillota</taxon>
        <taxon>Bacilli</taxon>
        <taxon>Bacillales</taxon>
        <taxon>Staphylococcaceae</taxon>
        <taxon>Staphylococcus</taxon>
    </lineage>
</organism>
<dbReference type="Gene3D" id="3.30.700.10">
    <property type="entry name" value="Glycoprotein, Type 4 Pilin"/>
    <property type="match status" value="1"/>
</dbReference>
<evidence type="ECO:0000256" key="8">
    <source>
        <dbReference type="ARBA" id="ARBA00023287"/>
    </source>
</evidence>
<evidence type="ECO:0000256" key="3">
    <source>
        <dbReference type="ARBA" id="ARBA00022475"/>
    </source>
</evidence>
<keyword evidence="8 10" id="KW-0178">Competence</keyword>
<evidence type="ECO:0000256" key="5">
    <source>
        <dbReference type="ARBA" id="ARBA00022692"/>
    </source>
</evidence>
<accession>A0ABP2YWG1</accession>
<keyword evidence="3 10" id="KW-1003">Cell membrane</keyword>
<evidence type="ECO:0000256" key="4">
    <source>
        <dbReference type="ARBA" id="ARBA00022481"/>
    </source>
</evidence>
<evidence type="ECO:0000313" key="11">
    <source>
        <dbReference type="EMBL" id="ERS93915.1"/>
    </source>
</evidence>
<proteinExistence type="inferred from homology"/>
<keyword evidence="5 10" id="KW-0812">Transmembrane</keyword>